<comment type="caution">
    <text evidence="2">The sequence shown here is derived from an EMBL/GenBank/DDBJ whole genome shotgun (WGS) entry which is preliminary data.</text>
</comment>
<accession>A0AAW1KK68</accession>
<protein>
    <submittedName>
        <fullName evidence="2">Uncharacterized protein</fullName>
    </submittedName>
</protein>
<evidence type="ECO:0000313" key="3">
    <source>
        <dbReference type="Proteomes" id="UP001458880"/>
    </source>
</evidence>
<sequence length="1063" mass="121377">MLVPAGHKVVVERHYEAASPGGLELVEPGETIATTKEEEWVSKKKTEVTNTKQIETRVKRQVVLEDGKVVEDTGPMVTTNTTEDTETQEHHQTELRKLGEDDAENEEPLALEEGSKDAPDSAKWIVVPNPDGLVREVKEKRVISREETEEVKETEDVQHLGDITDECLGDLILPYLYIKDFLEAVKTGHKDLRGVLKTIDQTQTVVSTGPRLIKETTRSNKVIDTEETRESSSVRPDGRIVTETERTTEHEEIKDDELPENAPPDQDKYLENSQRYYKSKDQEEVEYIADGVKIGKEMRYKGETTEFERRGDGVDEPDWDSLSARIKRRANNTKQPHRYRDLPPTTSPMDRKDALTRRPLDFDQEEETRKMETSKWLENHFGSESRSSRDSLVEEEEPQQQPPKTSYFNVTIKSQPPRIQEQPLAQQSSYPVSHNRSPSRQEPERDRSYFQGLIFLKFNLPTPSAIIGHRVGRNPNEIGVISKEFLNGQRGGKNSIRPIEDLVRSGREHPRYKNTTDRRFSPVRERTSPLQESRVSPPHHYEHRASPAGRLPRRPRKGKRPSKEGRGYRRRAVTIVDTGRRLGMKLGIVETSLWRNRPPIIRRRAHHNPLSKKSIKRLDSSSLSSIRVEILLVSPFGNLSGKSDRSVPKGKPDRGPNVRRRPRTRKGTLSTTTSTTITTDNNINNHHDVMDGRKRAFSPVHRYYLGEDPFGGSIYGRENKYDGVKPVRNSRKHPVRDEENNRSQSTLGRFSKSTGRLVSTSTPNNQNRFSQTLPRHSTRNEVPSKLETKSNSTINVSIINTVSPPQQRPLANGGPAKPARTYKSNLARSQSFNVQAGDLTNRRTMHKSNPQLNRLDEAPTGLKSPALISSINRSTQNLSESYEENYTNANNAHSRFARNGYSDHNNDTKKVTLKGLREKTPELFKTVHENENDWTKSSNNYNKRNYNPDIYEPPTRLSPTTASRNVIRRGSSSSNDYSETYRTTSRNDDPHRPSVTNTVQSFSKKTIPVKDGRGFQTIESTEKKSVTKSRYVGEPHNARYYESDRRYSSASPVVIEVRNNYRK</sequence>
<feature type="compositionally biased region" description="Basic and acidic residues" evidence="1">
    <location>
        <begin position="87"/>
        <end position="100"/>
    </location>
</feature>
<proteinExistence type="predicted"/>
<feature type="region of interest" description="Disordered" evidence="1">
    <location>
        <begin position="929"/>
        <end position="998"/>
    </location>
</feature>
<feature type="compositionally biased region" description="Polar residues" evidence="1">
    <location>
        <begin position="957"/>
        <end position="984"/>
    </location>
</feature>
<feature type="compositionally biased region" description="Low complexity" evidence="1">
    <location>
        <begin position="670"/>
        <end position="684"/>
    </location>
</feature>
<evidence type="ECO:0000256" key="1">
    <source>
        <dbReference type="SAM" id="MobiDB-lite"/>
    </source>
</evidence>
<feature type="region of interest" description="Disordered" evidence="1">
    <location>
        <begin position="843"/>
        <end position="864"/>
    </location>
</feature>
<feature type="region of interest" description="Disordered" evidence="1">
    <location>
        <begin position="639"/>
        <end position="689"/>
    </location>
</feature>
<reference evidence="2 3" key="1">
    <citation type="journal article" date="2024" name="BMC Genomics">
        <title>De novo assembly and annotation of Popillia japonica's genome with initial clues to its potential as an invasive pest.</title>
        <authorList>
            <person name="Cucini C."/>
            <person name="Boschi S."/>
            <person name="Funari R."/>
            <person name="Cardaioli E."/>
            <person name="Iannotti N."/>
            <person name="Marturano G."/>
            <person name="Paoli F."/>
            <person name="Bruttini M."/>
            <person name="Carapelli A."/>
            <person name="Frati F."/>
            <person name="Nardi F."/>
        </authorList>
    </citation>
    <scope>NUCLEOTIDE SEQUENCE [LARGE SCALE GENOMIC DNA]</scope>
    <source>
        <strain evidence="2">DMR45628</strain>
    </source>
</reference>
<dbReference type="AlphaFoldDB" id="A0AAW1KK68"/>
<feature type="compositionally biased region" description="Basic and acidic residues" evidence="1">
    <location>
        <begin position="349"/>
        <end position="392"/>
    </location>
</feature>
<feature type="compositionally biased region" description="Low complexity" evidence="1">
    <location>
        <begin position="936"/>
        <end position="947"/>
    </location>
</feature>
<gene>
    <name evidence="2" type="ORF">QE152_g23050</name>
</gene>
<feature type="compositionally biased region" description="Polar residues" evidence="1">
    <location>
        <begin position="423"/>
        <end position="438"/>
    </location>
</feature>
<keyword evidence="3" id="KW-1185">Reference proteome</keyword>
<name>A0AAW1KK68_POPJA</name>
<dbReference type="Proteomes" id="UP001458880">
    <property type="component" value="Unassembled WGS sequence"/>
</dbReference>
<feature type="compositionally biased region" description="Basic residues" evidence="1">
    <location>
        <begin position="657"/>
        <end position="666"/>
    </location>
</feature>
<feature type="compositionally biased region" description="Basic residues" evidence="1">
    <location>
        <begin position="551"/>
        <end position="560"/>
    </location>
</feature>
<feature type="region of interest" description="Disordered" evidence="1">
    <location>
        <begin position="709"/>
        <end position="788"/>
    </location>
</feature>
<feature type="compositionally biased region" description="Basic and acidic residues" evidence="1">
    <location>
        <begin position="778"/>
        <end position="788"/>
    </location>
</feature>
<feature type="region of interest" description="Disordered" evidence="1">
    <location>
        <begin position="306"/>
        <end position="445"/>
    </location>
</feature>
<feature type="compositionally biased region" description="Basic and acidic residues" evidence="1">
    <location>
        <begin position="642"/>
        <end position="656"/>
    </location>
</feature>
<feature type="compositionally biased region" description="Basic and acidic residues" evidence="1">
    <location>
        <begin position="507"/>
        <end position="527"/>
    </location>
</feature>
<organism evidence="2 3">
    <name type="scientific">Popillia japonica</name>
    <name type="common">Japanese beetle</name>
    <dbReference type="NCBI Taxonomy" id="7064"/>
    <lineage>
        <taxon>Eukaryota</taxon>
        <taxon>Metazoa</taxon>
        <taxon>Ecdysozoa</taxon>
        <taxon>Arthropoda</taxon>
        <taxon>Hexapoda</taxon>
        <taxon>Insecta</taxon>
        <taxon>Pterygota</taxon>
        <taxon>Neoptera</taxon>
        <taxon>Endopterygota</taxon>
        <taxon>Coleoptera</taxon>
        <taxon>Polyphaga</taxon>
        <taxon>Scarabaeiformia</taxon>
        <taxon>Scarabaeidae</taxon>
        <taxon>Rutelinae</taxon>
        <taxon>Popillia</taxon>
    </lineage>
</organism>
<evidence type="ECO:0000313" key="2">
    <source>
        <dbReference type="EMBL" id="KAK9718715.1"/>
    </source>
</evidence>
<feature type="region of interest" description="Disordered" evidence="1">
    <location>
        <begin position="73"/>
        <end position="124"/>
    </location>
</feature>
<feature type="compositionally biased region" description="Acidic residues" evidence="1">
    <location>
        <begin position="101"/>
        <end position="110"/>
    </location>
</feature>
<dbReference type="EMBL" id="JASPKY010000226">
    <property type="protein sequence ID" value="KAK9718715.1"/>
    <property type="molecule type" value="Genomic_DNA"/>
</dbReference>
<feature type="compositionally biased region" description="Basic and acidic residues" evidence="1">
    <location>
        <begin position="217"/>
        <end position="253"/>
    </location>
</feature>
<feature type="compositionally biased region" description="Polar residues" evidence="1">
    <location>
        <begin position="404"/>
        <end position="414"/>
    </location>
</feature>
<feature type="compositionally biased region" description="Basic residues" evidence="1">
    <location>
        <begin position="325"/>
        <end position="337"/>
    </location>
</feature>
<feature type="region of interest" description="Disordered" evidence="1">
    <location>
        <begin position="507"/>
        <end position="570"/>
    </location>
</feature>
<feature type="compositionally biased region" description="Polar residues" evidence="1">
    <location>
        <begin position="742"/>
        <end position="775"/>
    </location>
</feature>
<feature type="region of interest" description="Disordered" evidence="1">
    <location>
        <begin position="217"/>
        <end position="269"/>
    </location>
</feature>